<keyword evidence="1" id="KW-1133">Transmembrane helix</keyword>
<dbReference type="Proteomes" id="UP001152797">
    <property type="component" value="Unassembled WGS sequence"/>
</dbReference>
<reference evidence="3 4" key="2">
    <citation type="submission" date="2024-05" db="EMBL/GenBank/DDBJ databases">
        <authorList>
            <person name="Chen Y."/>
            <person name="Shah S."/>
            <person name="Dougan E. K."/>
            <person name="Thang M."/>
            <person name="Chan C."/>
        </authorList>
    </citation>
    <scope>NUCLEOTIDE SEQUENCE [LARGE SCALE GENOMIC DNA]</scope>
</reference>
<dbReference type="EMBL" id="CAMXCT030006767">
    <property type="protein sequence ID" value="CAL4807016.1"/>
    <property type="molecule type" value="Genomic_DNA"/>
</dbReference>
<organism evidence="2">
    <name type="scientific">Cladocopium goreaui</name>
    <dbReference type="NCBI Taxonomy" id="2562237"/>
    <lineage>
        <taxon>Eukaryota</taxon>
        <taxon>Sar</taxon>
        <taxon>Alveolata</taxon>
        <taxon>Dinophyceae</taxon>
        <taxon>Suessiales</taxon>
        <taxon>Symbiodiniaceae</taxon>
        <taxon>Cladocopium</taxon>
    </lineage>
</organism>
<evidence type="ECO:0000313" key="2">
    <source>
        <dbReference type="EMBL" id="CAI4019704.1"/>
    </source>
</evidence>
<evidence type="ECO:0000313" key="4">
    <source>
        <dbReference type="Proteomes" id="UP001152797"/>
    </source>
</evidence>
<feature type="transmembrane region" description="Helical" evidence="1">
    <location>
        <begin position="32"/>
        <end position="57"/>
    </location>
</feature>
<feature type="transmembrane region" description="Helical" evidence="1">
    <location>
        <begin position="94"/>
        <end position="121"/>
    </location>
</feature>
<protein>
    <submittedName>
        <fullName evidence="3">MARVEL domain-containing protein</fullName>
    </submittedName>
</protein>
<sequence>MADCENLKSDDFNSYGTFLGLRYCKGTGAIRLMYCTIVALALSLFRIIADLALGFAIVHHSSWSFLIASLVDLLLAVTASAAAWFAVKERRYGIIVFSIISFLETALYSAIYFLIVVIAPWSQDGRNQLSNASGLFFLKQII</sequence>
<reference evidence="2" key="1">
    <citation type="submission" date="2022-10" db="EMBL/GenBank/DDBJ databases">
        <authorList>
            <person name="Chen Y."/>
            <person name="Dougan E. K."/>
            <person name="Chan C."/>
            <person name="Rhodes N."/>
            <person name="Thang M."/>
        </authorList>
    </citation>
    <scope>NUCLEOTIDE SEQUENCE</scope>
</reference>
<dbReference type="AlphaFoldDB" id="A0A9P1M548"/>
<dbReference type="EMBL" id="CAMXCT010006767">
    <property type="protein sequence ID" value="CAI4019704.1"/>
    <property type="molecule type" value="Genomic_DNA"/>
</dbReference>
<dbReference type="EMBL" id="CAMXCT020006767">
    <property type="protein sequence ID" value="CAL1173079.1"/>
    <property type="molecule type" value="Genomic_DNA"/>
</dbReference>
<gene>
    <name evidence="2" type="ORF">C1SCF055_LOCUS44189</name>
</gene>
<keyword evidence="1" id="KW-0472">Membrane</keyword>
<accession>A0A9P1M548</accession>
<keyword evidence="1" id="KW-0812">Transmembrane</keyword>
<proteinExistence type="predicted"/>
<comment type="caution">
    <text evidence="2">The sequence shown here is derived from an EMBL/GenBank/DDBJ whole genome shotgun (WGS) entry which is preliminary data.</text>
</comment>
<dbReference type="OrthoDB" id="441343at2759"/>
<evidence type="ECO:0000313" key="3">
    <source>
        <dbReference type="EMBL" id="CAL4807016.1"/>
    </source>
</evidence>
<evidence type="ECO:0000256" key="1">
    <source>
        <dbReference type="SAM" id="Phobius"/>
    </source>
</evidence>
<feature type="transmembrane region" description="Helical" evidence="1">
    <location>
        <begin position="63"/>
        <end position="87"/>
    </location>
</feature>
<name>A0A9P1M548_9DINO</name>
<keyword evidence="4" id="KW-1185">Reference proteome</keyword>